<accession>A0AB34ITT7</accession>
<dbReference type="Proteomes" id="UP001515480">
    <property type="component" value="Unassembled WGS sequence"/>
</dbReference>
<sequence length="341" mass="37011">MSDSDGEVEKPPERRAPSARGSKGSRMAALLRDEADDEADDADKDFYTQQFWAEDEEDADFADADDEAARDSFDSDFGDSSESDDDEDEEEKAAKAAKKEQAARKKSVYKDPKAAKKEGGEAAASSASAPPKPKAGGKRKARGEAEALLAEAGGGVGRESMRASTKNATELAVEKRKVAEEMQKQRAEHASKVGKAKGGVELRRLTQEELLAEARQTEIINKASLQKMLQQQEEKRKVVVRSTNHSGPRVKYSSKRIGDSVINTQTFIDCPIPECIDAVAPPYALPLKCPVTGLPAKYFDPVSNQPYANLDAFKALRGRPGRRQQSFALPAACAENDGFAN</sequence>
<evidence type="ECO:0000256" key="2">
    <source>
        <dbReference type="SAM" id="MobiDB-lite"/>
    </source>
</evidence>
<dbReference type="GO" id="GO:0005634">
    <property type="term" value="C:nucleus"/>
    <property type="evidence" value="ECO:0007669"/>
    <property type="project" value="TreeGrafter"/>
</dbReference>
<evidence type="ECO:0000313" key="4">
    <source>
        <dbReference type="EMBL" id="KAL1507412.1"/>
    </source>
</evidence>
<dbReference type="PANTHER" id="PTHR13275:SF4">
    <property type="entry name" value="VACUOLAR PROTEIN SORTING-ASSOCIATED PROTEIN 72 HOMOLOG"/>
    <property type="match status" value="1"/>
</dbReference>
<dbReference type="EMBL" id="JBGBPQ010000018">
    <property type="protein sequence ID" value="KAL1507412.1"/>
    <property type="molecule type" value="Genomic_DNA"/>
</dbReference>
<dbReference type="Pfam" id="PF05764">
    <property type="entry name" value="YL1"/>
    <property type="match status" value="1"/>
</dbReference>
<dbReference type="SMART" id="SM00993">
    <property type="entry name" value="YL1_C"/>
    <property type="match status" value="1"/>
</dbReference>
<reference evidence="4 6" key="1">
    <citation type="journal article" date="2024" name="Science">
        <title>Giant polyketide synthase enzymes in the biosynthesis of giant marine polyether toxins.</title>
        <authorList>
            <person name="Fallon T.R."/>
            <person name="Shende V.V."/>
            <person name="Wierzbicki I.H."/>
            <person name="Pendleton A.L."/>
            <person name="Watervoot N.F."/>
            <person name="Auber R.P."/>
            <person name="Gonzalez D.J."/>
            <person name="Wisecaver J.H."/>
            <person name="Moore B.S."/>
        </authorList>
    </citation>
    <scope>NUCLEOTIDE SEQUENCE [LARGE SCALE GENOMIC DNA]</scope>
    <source>
        <strain evidence="4 6">12B1</strain>
    </source>
</reference>
<keyword evidence="6" id="KW-1185">Reference proteome</keyword>
<evidence type="ECO:0000259" key="3">
    <source>
        <dbReference type="SMART" id="SM00993"/>
    </source>
</evidence>
<comment type="caution">
    <text evidence="4">The sequence shown here is derived from an EMBL/GenBank/DDBJ whole genome shotgun (WGS) entry which is preliminary data.</text>
</comment>
<organism evidence="4 6">
    <name type="scientific">Prymnesium parvum</name>
    <name type="common">Toxic golden alga</name>
    <dbReference type="NCBI Taxonomy" id="97485"/>
    <lineage>
        <taxon>Eukaryota</taxon>
        <taxon>Haptista</taxon>
        <taxon>Haptophyta</taxon>
        <taxon>Prymnesiophyceae</taxon>
        <taxon>Prymnesiales</taxon>
        <taxon>Prymnesiaceae</taxon>
        <taxon>Prymnesium</taxon>
    </lineage>
</organism>
<evidence type="ECO:0000313" key="6">
    <source>
        <dbReference type="Proteomes" id="UP001515480"/>
    </source>
</evidence>
<dbReference type="Pfam" id="PF08265">
    <property type="entry name" value="YL1_C"/>
    <property type="match status" value="1"/>
</dbReference>
<feature type="compositionally biased region" description="Basic and acidic residues" evidence="2">
    <location>
        <begin position="7"/>
        <end position="16"/>
    </location>
</feature>
<feature type="region of interest" description="Disordered" evidence="2">
    <location>
        <begin position="1"/>
        <end position="170"/>
    </location>
</feature>
<dbReference type="PANTHER" id="PTHR13275">
    <property type="entry name" value="YL-1 PROTEIN TRANSCRIPTION FACTOR-LIKE 1"/>
    <property type="match status" value="1"/>
</dbReference>
<dbReference type="InterPro" id="IPR046757">
    <property type="entry name" value="YL1_N"/>
</dbReference>
<dbReference type="AlphaFoldDB" id="A0AB34ITT7"/>
<gene>
    <name evidence="4" type="ORF">AB1Y20_008253</name>
    <name evidence="5" type="ORF">AB1Y20_008255</name>
</gene>
<feature type="compositionally biased region" description="Acidic residues" evidence="2">
    <location>
        <begin position="34"/>
        <end position="43"/>
    </location>
</feature>
<dbReference type="EMBL" id="JBGBPQ010000018">
    <property type="protein sequence ID" value="KAL1507414.1"/>
    <property type="molecule type" value="Genomic_DNA"/>
</dbReference>
<evidence type="ECO:0000256" key="1">
    <source>
        <dbReference type="ARBA" id="ARBA00006832"/>
    </source>
</evidence>
<dbReference type="InterPro" id="IPR013272">
    <property type="entry name" value="Vps72/YL1_C"/>
</dbReference>
<feature type="compositionally biased region" description="Acidic residues" evidence="2">
    <location>
        <begin position="74"/>
        <end position="91"/>
    </location>
</feature>
<evidence type="ECO:0000313" key="5">
    <source>
        <dbReference type="EMBL" id="KAL1507414.1"/>
    </source>
</evidence>
<comment type="similarity">
    <text evidence="1">Belongs to the VPS72/YL1 family.</text>
</comment>
<feature type="compositionally biased region" description="Basic and acidic residues" evidence="2">
    <location>
        <begin position="92"/>
        <end position="120"/>
    </location>
</feature>
<name>A0AB34ITT7_PRYPA</name>
<feature type="compositionally biased region" description="Acidic residues" evidence="2">
    <location>
        <begin position="53"/>
        <end position="66"/>
    </location>
</feature>
<feature type="domain" description="Vps72/YL1 C-terminal" evidence="3">
    <location>
        <begin position="287"/>
        <end position="316"/>
    </location>
</feature>
<protein>
    <recommendedName>
        <fullName evidence="3">Vps72/YL1 C-terminal domain-containing protein</fullName>
    </recommendedName>
</protein>
<proteinExistence type="inferred from homology"/>